<sequence length="216" mass="23607">MHATHFVEKSTDPEAWRKHSRALRRSADVLWDDFVELVARAVAIGKTKSVQPDFSAAIESIEIAKLLYGLALETALKAWLIEKTPEKVEIRLTMKGDGSPTQAELKSFGLPSNQGHNIFGLAEAAGVFGKPFASVIKTDGDRAAVKNICRDLGEVVVWRGRYPVPMASFDSVPLDPKGPATAIAHHLRDWLDPLLDALLTSPKSQQESQPHEPPAA</sequence>
<proteinExistence type="predicted"/>
<dbReference type="RefSeq" id="WP_316699576.1">
    <property type="nucleotide sequence ID" value="NZ_CP136336.1"/>
</dbReference>
<name>A0ABZ0CVN3_9BURK</name>
<accession>A0ABZ0CVN3</accession>
<dbReference type="EMBL" id="CP136336">
    <property type="protein sequence ID" value="WOB06928.1"/>
    <property type="molecule type" value="Genomic_DNA"/>
</dbReference>
<gene>
    <name evidence="1" type="ORF">RXV79_18620</name>
</gene>
<evidence type="ECO:0000313" key="1">
    <source>
        <dbReference type="EMBL" id="WOB06928.1"/>
    </source>
</evidence>
<evidence type="ECO:0000313" key="2">
    <source>
        <dbReference type="Proteomes" id="UP001303946"/>
    </source>
</evidence>
<organism evidence="1 2">
    <name type="scientific">Piscinibacter gummiphilus</name>
    <dbReference type="NCBI Taxonomy" id="946333"/>
    <lineage>
        <taxon>Bacteria</taxon>
        <taxon>Pseudomonadati</taxon>
        <taxon>Pseudomonadota</taxon>
        <taxon>Betaproteobacteria</taxon>
        <taxon>Burkholderiales</taxon>
        <taxon>Sphaerotilaceae</taxon>
        <taxon>Piscinibacter</taxon>
    </lineage>
</organism>
<reference evidence="1 2" key="1">
    <citation type="submission" date="2023-10" db="EMBL/GenBank/DDBJ databases">
        <title>Bacteria for the degradation of biodegradable plastic PBAT(Polybutylene adipate terephthalate).</title>
        <authorList>
            <person name="Weon H.-Y."/>
            <person name="Yeon J."/>
        </authorList>
    </citation>
    <scope>NUCLEOTIDE SEQUENCE [LARGE SCALE GENOMIC DNA]</scope>
    <source>
        <strain evidence="1 2">SBD 7-3</strain>
    </source>
</reference>
<dbReference type="Proteomes" id="UP001303946">
    <property type="component" value="Chromosome"/>
</dbReference>
<protein>
    <recommendedName>
        <fullName evidence="3">RiboL-PSP-HEPN domain-containing protein</fullName>
    </recommendedName>
</protein>
<evidence type="ECO:0008006" key="3">
    <source>
        <dbReference type="Google" id="ProtNLM"/>
    </source>
</evidence>
<keyword evidence="2" id="KW-1185">Reference proteome</keyword>